<keyword evidence="4" id="KW-1185">Reference proteome</keyword>
<dbReference type="GO" id="GO:0016787">
    <property type="term" value="F:hydrolase activity"/>
    <property type="evidence" value="ECO:0007669"/>
    <property type="project" value="UniProtKB-KW"/>
</dbReference>
<evidence type="ECO:0000313" key="4">
    <source>
        <dbReference type="Proteomes" id="UP000704176"/>
    </source>
</evidence>
<comment type="caution">
    <text evidence="3">The sequence shown here is derived from an EMBL/GenBank/DDBJ whole genome shotgun (WGS) entry which is preliminary data.</text>
</comment>
<name>A0ABS7VLR8_9HYPH</name>
<dbReference type="RefSeq" id="WP_224312791.1">
    <property type="nucleotide sequence ID" value="NZ_JAIRBM010000005.1"/>
</dbReference>
<keyword evidence="1 3" id="KW-0378">Hydrolase</keyword>
<accession>A0ABS7VLR8</accession>
<gene>
    <name evidence="3" type="ORF">K9B37_09260</name>
</gene>
<dbReference type="InterPro" id="IPR000868">
    <property type="entry name" value="Isochorismatase-like_dom"/>
</dbReference>
<dbReference type="PANTHER" id="PTHR43540:SF14">
    <property type="entry name" value="ISOCHORISMATASE"/>
    <property type="match status" value="1"/>
</dbReference>
<organism evidence="3 4">
    <name type="scientific">Microvirga puerhi</name>
    <dbReference type="NCBI Taxonomy" id="2876078"/>
    <lineage>
        <taxon>Bacteria</taxon>
        <taxon>Pseudomonadati</taxon>
        <taxon>Pseudomonadota</taxon>
        <taxon>Alphaproteobacteria</taxon>
        <taxon>Hyphomicrobiales</taxon>
        <taxon>Methylobacteriaceae</taxon>
        <taxon>Microvirga</taxon>
    </lineage>
</organism>
<dbReference type="SUPFAM" id="SSF52499">
    <property type="entry name" value="Isochorismatase-like hydrolases"/>
    <property type="match status" value="1"/>
</dbReference>
<dbReference type="Pfam" id="PF00857">
    <property type="entry name" value="Isochorismatase"/>
    <property type="match status" value="1"/>
</dbReference>
<evidence type="ECO:0000256" key="1">
    <source>
        <dbReference type="ARBA" id="ARBA00022801"/>
    </source>
</evidence>
<dbReference type="Gene3D" id="3.40.50.850">
    <property type="entry name" value="Isochorismatase-like"/>
    <property type="match status" value="1"/>
</dbReference>
<reference evidence="3 4" key="1">
    <citation type="submission" date="2021-09" db="EMBL/GenBank/DDBJ databases">
        <title>The complete genome sequence of a new microorganism.</title>
        <authorList>
            <person name="Zi Z."/>
        </authorList>
    </citation>
    <scope>NUCLEOTIDE SEQUENCE [LARGE SCALE GENOMIC DNA]</scope>
    <source>
        <strain evidence="3 4">WGZ8</strain>
    </source>
</reference>
<dbReference type="InterPro" id="IPR036380">
    <property type="entry name" value="Isochorismatase-like_sf"/>
</dbReference>
<dbReference type="CDD" id="cd01014">
    <property type="entry name" value="nicotinamidase_related"/>
    <property type="match status" value="1"/>
</dbReference>
<evidence type="ECO:0000259" key="2">
    <source>
        <dbReference type="Pfam" id="PF00857"/>
    </source>
</evidence>
<proteinExistence type="predicted"/>
<dbReference type="EMBL" id="JAIRBM010000005">
    <property type="protein sequence ID" value="MBZ6076473.1"/>
    <property type="molecule type" value="Genomic_DNA"/>
</dbReference>
<sequence length="174" mass="18925">MTTALLVIDLQRGNFGLTDKPYAGDAVLSRSADLLVRARARGIPIFHVRHDGGAGDPLERGTPGWDIDSAVAPQDREPIIDKDRCSAFVGTDLHERLHSQSIDRLVIAGMQTEYCIDTTCRAARDLGYAVTLVSDGHTTFDTPELSGAQIVAHHNLTLQRGGFVDLFEAAQIIF</sequence>
<dbReference type="PANTHER" id="PTHR43540">
    <property type="entry name" value="PEROXYUREIDOACRYLATE/UREIDOACRYLATE AMIDOHYDROLASE-RELATED"/>
    <property type="match status" value="1"/>
</dbReference>
<evidence type="ECO:0000313" key="3">
    <source>
        <dbReference type="EMBL" id="MBZ6076473.1"/>
    </source>
</evidence>
<dbReference type="InterPro" id="IPR050272">
    <property type="entry name" value="Isochorismatase-like_hydrls"/>
</dbReference>
<dbReference type="Proteomes" id="UP000704176">
    <property type="component" value="Unassembled WGS sequence"/>
</dbReference>
<feature type="domain" description="Isochorismatase-like" evidence="2">
    <location>
        <begin position="3"/>
        <end position="142"/>
    </location>
</feature>
<protein>
    <submittedName>
        <fullName evidence="3">Cysteine hydrolase</fullName>
    </submittedName>
</protein>